<evidence type="ECO:0000256" key="2">
    <source>
        <dbReference type="ARBA" id="ARBA00022670"/>
    </source>
</evidence>
<keyword evidence="2" id="KW-0645">Protease</keyword>
<dbReference type="InterPro" id="IPR010090">
    <property type="entry name" value="Phage_tape_meas"/>
</dbReference>
<dbReference type="GO" id="GO:0008234">
    <property type="term" value="F:cysteine-type peptidase activity"/>
    <property type="evidence" value="ECO:0007669"/>
    <property type="project" value="UniProtKB-KW"/>
</dbReference>
<name>R2XIR3_9ENTE</name>
<sequence>MGADATINIDVMLANLPKFKNDVSLVDELLAKLGINAGSKMDESFKSETTKIESIAKSTKKDIDQSLDKPVKFTIKADNSEAEKGVKETKAFLKDIPKSKITELKAENDGASLKIKALKSDISAIPNQKETTLKADANQAKAETKELGDTVEKTGAKFVGLKEIIAGTFIGNAFSKGVESVGSAFKETFGRVIELNDASVEFTNTMGISQDQSKKYKTALNDLFNSGLIETMDEGKEILKTINTQLGDLPADQLKKVSEYSAILQSQFGMDLNESLRGINSLMTNFGLTAEASFDYMVKGAQSGLNKTDELGDNLAEYGQLWSQAGFKADEMFAILDNGLKSGAYNLDKVNDFVKEFSISLNDGRIEDNLDKFSGKTQEIFHAFKNGQATSNDVFKSVISDLKGTTNEQEKLALASTVWSALGEDNAMKVIESLGDVNDTFSDVGGAAKDTRDEMEESFGVRIRKSIREVTSSLNPIGEKLMDIVEKYLPDMKKTAKDTFGSAVEYIGNLFSYLDKNKSTIGNITGNVKDLAKALLSGAWEQVKDILFGVADMFGLIDDNTKKIKDPLKQVDKIIENLADNKDKVELLGKALVTMFAVKKGFEFISMINQARKSLLEFTAVEKATSFLSGGFGNATKAGVTETVAQTATTVAPAAIGGAETAVTAGLLGRFSGLAKLSNLTAGLSKLVPFIGILGSLPELFKEGSTGQKVGGFAGSVGGTAAGAAIGTAILPGIGTALGAAAGAWAGSKFGEGFGDSIQKSLNGKPLKPKVEKTKAEIEVEIDEKKISKKITPAINKLNKELLIKMGIDTKSAQKAKKESDKLFEEMGKDIDDYYDSKQKRSKKDLDLLVKQGVMTRKEADKLLKKEQENNDASKKSKKDALIKMQTTVNEYYKKVEEIQNDSSKSEKQKNKELNKLRKQFVKEYVADQFAMNGKAVEAIESGAKEQEDLLKHLRKQKGKLNAKDLEATQEEADKLYDASVKPARKARDDIINAADKKYKETVKAAKRQRDETGTLSQEQYEKVVKEARRQRDGTRDAANDQFSKVTSKARDQKNRVSSEINAQKNSVVRNAQEQAREHIGASQNESRTVQGSWEGLKRNLSSIVEAIAHGIGSLINGLNKDWGKGLKNFKFGAHAKGTSGLTEDEIALVGEEGFEMAHHPSKGIFAVGVNGPEIRPLQAGTSILPHEASKQFLSMTKGLPAHADGVWGTINNIADWVKEKAENAADFVSDGADKLYETITDKLGVSKFLGSLGGEGNAEFQTAKGGLNYVEDNVVKYVQELFDKYQSEIGGSGSRGEFIKYVLAQQGKQYVWGAEGPDTFDCSGLIMWALKQVGIQFPHYTGDQWGATDHINEKEARPGDLVFFGPGASRHVGMYTKPGEMFNASSPNAYGPGNGIGYSPYAAPDLLGFARIKQLSDGGGAPGKSFQGKWDQAISTAAAQMKVSVTASDIRNILSLIQHESTGNEKVIQSSAVWDVNTASGNPAKGLLQFIPQTFARYAMPGHGNIFSGYDQLLAFFNNARWRSEFNPMGGWSPNGPRRFAEGGEVNSPTLAWIGEDPSYAKEFIINPAKDSADLLIQKAIAAREQYKPTPSTQNYSSSDNSTGRFVTQSDLNQLINKINERPVKVNSILDGKQVGHSVDQTNAGTLKRKLYTARRA</sequence>
<evidence type="ECO:0000256" key="6">
    <source>
        <dbReference type="SAM" id="MobiDB-lite"/>
    </source>
</evidence>
<dbReference type="InterPro" id="IPR038765">
    <property type="entry name" value="Papain-like_cys_pep_sf"/>
</dbReference>
<dbReference type="PANTHER" id="PTHR47359">
    <property type="entry name" value="PEPTIDOGLYCAN DL-ENDOPEPTIDASE CWLO"/>
    <property type="match status" value="1"/>
</dbReference>
<gene>
    <name evidence="9" type="ORF">I592_01130</name>
    <name evidence="8" type="ORF">UKC_02831</name>
</gene>
<feature type="region of interest" description="Disordered" evidence="6">
    <location>
        <begin position="1027"/>
        <end position="1087"/>
    </location>
</feature>
<dbReference type="EMBL" id="AJDQ01000009">
    <property type="protein sequence ID" value="EOI54794.1"/>
    <property type="molecule type" value="Genomic_DNA"/>
</dbReference>
<dbReference type="Gene3D" id="3.90.1720.10">
    <property type="entry name" value="endopeptidase domain like (from Nostoc punctiforme)"/>
    <property type="match status" value="1"/>
</dbReference>
<evidence type="ECO:0000256" key="1">
    <source>
        <dbReference type="ARBA" id="ARBA00007074"/>
    </source>
</evidence>
<dbReference type="GO" id="GO:0006508">
    <property type="term" value="P:proteolysis"/>
    <property type="evidence" value="ECO:0007669"/>
    <property type="project" value="UniProtKB-KW"/>
</dbReference>
<feature type="compositionally biased region" description="Basic and acidic residues" evidence="6">
    <location>
        <begin position="1027"/>
        <end position="1039"/>
    </location>
</feature>
<dbReference type="EMBL" id="ASWH01000001">
    <property type="protein sequence ID" value="EOW81830.1"/>
    <property type="molecule type" value="Genomic_DNA"/>
</dbReference>
<dbReference type="Proteomes" id="UP000014160">
    <property type="component" value="Unassembled WGS sequence"/>
</dbReference>
<dbReference type="Proteomes" id="UP000013750">
    <property type="component" value="Unassembled WGS sequence"/>
</dbReference>
<dbReference type="SUPFAM" id="SSF54001">
    <property type="entry name" value="Cysteine proteinases"/>
    <property type="match status" value="1"/>
</dbReference>
<dbReference type="OrthoDB" id="2137849at2"/>
<reference evidence="9 11" key="2">
    <citation type="submission" date="2013-03" db="EMBL/GenBank/DDBJ databases">
        <title>The Genome Sequence of Enterococcus gilvus ATCC BAA-350 (PacBio/Illumina hybrid assembly).</title>
        <authorList>
            <consortium name="The Broad Institute Genomics Platform"/>
            <consortium name="The Broad Institute Genome Sequencing Center for Infectious Disease"/>
            <person name="Earl A."/>
            <person name="Russ C."/>
            <person name="Gilmore M."/>
            <person name="Surin D."/>
            <person name="Walker B."/>
            <person name="Young S."/>
            <person name="Zeng Q."/>
            <person name="Gargeya S."/>
            <person name="Fitzgerald M."/>
            <person name="Haas B."/>
            <person name="Abouelleil A."/>
            <person name="Allen A.W."/>
            <person name="Alvarado L."/>
            <person name="Arachchi H.M."/>
            <person name="Berlin A.M."/>
            <person name="Chapman S.B."/>
            <person name="Gainer-Dewar J."/>
            <person name="Goldberg J."/>
            <person name="Griggs A."/>
            <person name="Gujja S."/>
            <person name="Hansen M."/>
            <person name="Howarth C."/>
            <person name="Imamovic A."/>
            <person name="Ireland A."/>
            <person name="Larimer J."/>
            <person name="McCowan C."/>
            <person name="Murphy C."/>
            <person name="Pearson M."/>
            <person name="Poon T.W."/>
            <person name="Priest M."/>
            <person name="Roberts A."/>
            <person name="Saif S."/>
            <person name="Shea T."/>
            <person name="Sisk P."/>
            <person name="Sykes S."/>
            <person name="Wortman J."/>
            <person name="Nusbaum C."/>
            <person name="Birren B."/>
        </authorList>
    </citation>
    <scope>NUCLEOTIDE SEQUENCE [LARGE SCALE GENOMIC DNA]</scope>
    <source>
        <strain evidence="9 11">ATCC BAA-350</strain>
    </source>
</reference>
<keyword evidence="5" id="KW-0175">Coiled coil</keyword>
<dbReference type="Pfam" id="PF10145">
    <property type="entry name" value="PhageMin_Tail"/>
    <property type="match status" value="1"/>
</dbReference>
<dbReference type="PANTHER" id="PTHR47359:SF3">
    <property type="entry name" value="NLP_P60 DOMAIN-CONTAINING PROTEIN-RELATED"/>
    <property type="match status" value="1"/>
</dbReference>
<accession>R2XIR3</accession>
<feature type="coiled-coil region" evidence="5">
    <location>
        <begin position="857"/>
        <end position="964"/>
    </location>
</feature>
<keyword evidence="3" id="KW-0378">Hydrolase</keyword>
<dbReference type="PATRIC" id="fig|1158614.3.peg.2824"/>
<dbReference type="InterPro" id="IPR023346">
    <property type="entry name" value="Lysozyme-like_dom_sf"/>
</dbReference>
<reference evidence="8 10" key="1">
    <citation type="submission" date="2013-02" db="EMBL/GenBank/DDBJ databases">
        <title>The Genome Sequence of Enterococcus gilvus ATCC BAA-350.</title>
        <authorList>
            <consortium name="The Broad Institute Genome Sequencing Platform"/>
            <consortium name="The Broad Institute Genome Sequencing Center for Infectious Disease"/>
            <person name="Earl A.M."/>
            <person name="Gilmore M.S."/>
            <person name="Lebreton F."/>
            <person name="Walker B."/>
            <person name="Young S.K."/>
            <person name="Zeng Q."/>
            <person name="Gargeya S."/>
            <person name="Fitzgerald M."/>
            <person name="Haas B."/>
            <person name="Abouelleil A."/>
            <person name="Alvarado L."/>
            <person name="Arachchi H.M."/>
            <person name="Berlin A.M."/>
            <person name="Chapman S.B."/>
            <person name="Dewar J."/>
            <person name="Goldberg J."/>
            <person name="Griggs A."/>
            <person name="Gujja S."/>
            <person name="Hansen M."/>
            <person name="Howarth C."/>
            <person name="Imamovic A."/>
            <person name="Larimer J."/>
            <person name="McCowan C."/>
            <person name="Murphy C."/>
            <person name="Neiman D."/>
            <person name="Pearson M."/>
            <person name="Priest M."/>
            <person name="Roberts A."/>
            <person name="Saif S."/>
            <person name="Shea T."/>
            <person name="Sisk P."/>
            <person name="Sykes S."/>
            <person name="Wortman J."/>
            <person name="Nusbaum C."/>
            <person name="Birren B."/>
        </authorList>
    </citation>
    <scope>NUCLEOTIDE SEQUENCE [LARGE SCALE GENOMIC DNA]</scope>
    <source>
        <strain evidence="8 10">ATCC BAA-350</strain>
    </source>
</reference>
<dbReference type="InterPro" id="IPR051794">
    <property type="entry name" value="PG_Endopeptidase_C40"/>
</dbReference>
<organism evidence="8 10">
    <name type="scientific">Enterococcus gilvus ATCC BAA-350</name>
    <dbReference type="NCBI Taxonomy" id="1158614"/>
    <lineage>
        <taxon>Bacteria</taxon>
        <taxon>Bacillati</taxon>
        <taxon>Bacillota</taxon>
        <taxon>Bacilli</taxon>
        <taxon>Lactobacillales</taxon>
        <taxon>Enterococcaceae</taxon>
        <taxon>Enterococcus</taxon>
    </lineage>
</organism>
<dbReference type="eggNOG" id="COG5280">
    <property type="taxonomic scope" value="Bacteria"/>
</dbReference>
<evidence type="ECO:0000259" key="7">
    <source>
        <dbReference type="PROSITE" id="PS51935"/>
    </source>
</evidence>
<feature type="compositionally biased region" description="Polar residues" evidence="6">
    <location>
        <begin position="1058"/>
        <end position="1074"/>
    </location>
</feature>
<evidence type="ECO:0000313" key="11">
    <source>
        <dbReference type="Proteomes" id="UP000014160"/>
    </source>
</evidence>
<dbReference type="Pfam" id="PF00877">
    <property type="entry name" value="NLPC_P60"/>
    <property type="match status" value="1"/>
</dbReference>
<protein>
    <recommendedName>
        <fullName evidence="7">NlpC/P60 domain-containing protein</fullName>
    </recommendedName>
</protein>
<evidence type="ECO:0000313" key="10">
    <source>
        <dbReference type="Proteomes" id="UP000013750"/>
    </source>
</evidence>
<evidence type="ECO:0000313" key="8">
    <source>
        <dbReference type="EMBL" id="EOI54794.1"/>
    </source>
</evidence>
<evidence type="ECO:0000256" key="4">
    <source>
        <dbReference type="ARBA" id="ARBA00022807"/>
    </source>
</evidence>
<evidence type="ECO:0000313" key="9">
    <source>
        <dbReference type="EMBL" id="EOW81830.1"/>
    </source>
</evidence>
<keyword evidence="11" id="KW-1185">Reference proteome</keyword>
<evidence type="ECO:0000256" key="3">
    <source>
        <dbReference type="ARBA" id="ARBA00022801"/>
    </source>
</evidence>
<proteinExistence type="inferred from homology"/>
<dbReference type="eggNOG" id="COG0791">
    <property type="taxonomic scope" value="Bacteria"/>
</dbReference>
<dbReference type="CDD" id="cd13402">
    <property type="entry name" value="LT_TF-like"/>
    <property type="match status" value="1"/>
</dbReference>
<dbReference type="PROSITE" id="PS51935">
    <property type="entry name" value="NLPC_P60"/>
    <property type="match status" value="1"/>
</dbReference>
<feature type="domain" description="NlpC/P60" evidence="7">
    <location>
        <begin position="1293"/>
        <end position="1414"/>
    </location>
</feature>
<comment type="similarity">
    <text evidence="1">Belongs to the peptidase C40 family.</text>
</comment>
<dbReference type="InterPro" id="IPR000064">
    <property type="entry name" value="NLP_P60_dom"/>
</dbReference>
<dbReference type="RefSeq" id="WP_010781198.1">
    <property type="nucleotide sequence ID" value="NZ_ASWH01000001.1"/>
</dbReference>
<comment type="caution">
    <text evidence="8">The sequence shown here is derived from an EMBL/GenBank/DDBJ whole genome shotgun (WGS) entry which is preliminary data.</text>
</comment>
<dbReference type="eggNOG" id="COG4487">
    <property type="taxonomic scope" value="Bacteria"/>
</dbReference>
<dbReference type="SUPFAM" id="SSF53955">
    <property type="entry name" value="Lysozyme-like"/>
    <property type="match status" value="1"/>
</dbReference>
<keyword evidence="4" id="KW-0788">Thiol protease</keyword>
<dbReference type="HOGENOM" id="CLU_003937_0_0_9"/>
<dbReference type="eggNOG" id="COG3953">
    <property type="taxonomic scope" value="Bacteria"/>
</dbReference>
<evidence type="ECO:0000256" key="5">
    <source>
        <dbReference type="SAM" id="Coils"/>
    </source>
</evidence>